<feature type="domain" description="ChsH2 rubredoxin-like zinc ribbon" evidence="2">
    <location>
        <begin position="344"/>
        <end position="366"/>
    </location>
</feature>
<reference evidence="3 4" key="1">
    <citation type="journal article" date="2019" name="Emerg. Microbes Infect.">
        <title>Comprehensive subspecies identification of 175 nontuberculous mycobacteria species based on 7547 genomic profiles.</title>
        <authorList>
            <person name="Matsumoto Y."/>
            <person name="Kinjo T."/>
            <person name="Motooka D."/>
            <person name="Nabeya D."/>
            <person name="Jung N."/>
            <person name="Uechi K."/>
            <person name="Horii T."/>
            <person name="Iida T."/>
            <person name="Fujita J."/>
            <person name="Nakamura S."/>
        </authorList>
    </citation>
    <scope>NUCLEOTIDE SEQUENCE [LARGE SCALE GENOMIC DNA]</scope>
    <source>
        <strain evidence="3 4">JCM 30622</strain>
    </source>
</reference>
<dbReference type="SUPFAM" id="SSF50249">
    <property type="entry name" value="Nucleic acid-binding proteins"/>
    <property type="match status" value="1"/>
</dbReference>
<accession>A0ABN6AR63</accession>
<proteinExistence type="predicted"/>
<name>A0ABN6AR63_9MYCO</name>
<dbReference type="Pfam" id="PF12172">
    <property type="entry name" value="zf-ChsH2"/>
    <property type="match status" value="1"/>
</dbReference>
<evidence type="ECO:0000313" key="4">
    <source>
        <dbReference type="Proteomes" id="UP000466578"/>
    </source>
</evidence>
<dbReference type="InterPro" id="IPR002878">
    <property type="entry name" value="ChsH2_C"/>
</dbReference>
<sequence length="455" mass="47435">MRRWRAGAGGGISGGRVKPLLGYATYVPAHRVGKRVVAGFDEDSTTMAVAAAADLGSGESSALYFATSTPAYADKTNACAIHAALGWDPGAFAADLCGTGRSGFAAIRAAVSGGGLVVAADVRIGRAGSADEKRGGDGAAALSFGDGEPIAQPIAMATRTSEFLDRWRLPTRSFGQQWEERFGFERYAALIRSCATEALDAAGLADVDHVALACPNPAVVKRSATLAKGQKSVVTSPIGFSGAADAMVALCAVLDTAVPGDTILVLSATDGCDALVLRVCPALAERRQRHPLQQRLAAGMPVDRLTYLSWRGLLELEPPRRPEPERAAAPPAGRNSAWKFGFAGSRCTNCGFVHMPPARACRSCGAIDEMEAAPAAGLSGTVATFTVDHLAYSPSPPVVQVAVDIDGGGRCTLELADAQPERLCVGARVGFTFRRLFTAGDVHDYFWKAVLLDGQ</sequence>
<evidence type="ECO:0008006" key="5">
    <source>
        <dbReference type="Google" id="ProtNLM"/>
    </source>
</evidence>
<protein>
    <recommendedName>
        <fullName evidence="5">Hydroxymethylglutaryl-CoA synthase</fullName>
    </recommendedName>
</protein>
<dbReference type="InterPro" id="IPR016039">
    <property type="entry name" value="Thiolase-like"/>
</dbReference>
<dbReference type="SUPFAM" id="SSF53901">
    <property type="entry name" value="Thiolase-like"/>
    <property type="match status" value="2"/>
</dbReference>
<dbReference type="InterPro" id="IPR022002">
    <property type="entry name" value="ChsH2_Znr"/>
</dbReference>
<keyword evidence="4" id="KW-1185">Reference proteome</keyword>
<gene>
    <name evidence="3" type="ORF">MPRI_35170</name>
</gene>
<evidence type="ECO:0000259" key="2">
    <source>
        <dbReference type="Pfam" id="PF12172"/>
    </source>
</evidence>
<evidence type="ECO:0000313" key="3">
    <source>
        <dbReference type="EMBL" id="BBY71330.1"/>
    </source>
</evidence>
<dbReference type="Proteomes" id="UP000466578">
    <property type="component" value="Chromosome"/>
</dbReference>
<dbReference type="EMBL" id="AP022597">
    <property type="protein sequence ID" value="BBY71330.1"/>
    <property type="molecule type" value="Genomic_DNA"/>
</dbReference>
<dbReference type="Gene3D" id="3.40.47.10">
    <property type="match status" value="1"/>
</dbReference>
<dbReference type="Pfam" id="PF01796">
    <property type="entry name" value="OB_ChsH2_C"/>
    <property type="match status" value="1"/>
</dbReference>
<dbReference type="InterPro" id="IPR012340">
    <property type="entry name" value="NA-bd_OB-fold"/>
</dbReference>
<evidence type="ECO:0000259" key="1">
    <source>
        <dbReference type="Pfam" id="PF01796"/>
    </source>
</evidence>
<feature type="domain" description="ChsH2 C-terminal OB-fold" evidence="1">
    <location>
        <begin position="376"/>
        <end position="433"/>
    </location>
</feature>
<organism evidence="3 4">
    <name type="scientific">Mycobacterium paraintracellulare</name>
    <dbReference type="NCBI Taxonomy" id="1138383"/>
    <lineage>
        <taxon>Bacteria</taxon>
        <taxon>Bacillati</taxon>
        <taxon>Actinomycetota</taxon>
        <taxon>Actinomycetes</taxon>
        <taxon>Mycobacteriales</taxon>
        <taxon>Mycobacteriaceae</taxon>
        <taxon>Mycobacterium</taxon>
        <taxon>Mycobacterium avium complex (MAC)</taxon>
    </lineage>
</organism>